<dbReference type="Pfam" id="PF02130">
    <property type="entry name" value="YbeY"/>
    <property type="match status" value="1"/>
</dbReference>
<evidence type="ECO:0000313" key="10">
    <source>
        <dbReference type="Proteomes" id="UP000630149"/>
    </source>
</evidence>
<keyword evidence="3 8" id="KW-0540">Nuclease</keyword>
<evidence type="ECO:0000256" key="2">
    <source>
        <dbReference type="ARBA" id="ARBA00022517"/>
    </source>
</evidence>
<dbReference type="OrthoDB" id="9807740at2"/>
<keyword evidence="10" id="KW-1185">Reference proteome</keyword>
<keyword evidence="6 8" id="KW-0378">Hydrolase</keyword>
<dbReference type="EC" id="3.1.-.-" evidence="8"/>
<comment type="caution">
    <text evidence="9">The sequence shown here is derived from an EMBL/GenBank/DDBJ whole genome shotgun (WGS) entry which is preliminary data.</text>
</comment>
<dbReference type="InterPro" id="IPR020549">
    <property type="entry name" value="YbeY_CS"/>
</dbReference>
<reference evidence="9" key="2">
    <citation type="submission" date="2020-09" db="EMBL/GenBank/DDBJ databases">
        <authorList>
            <person name="Sun Q."/>
            <person name="Ohkuma M."/>
        </authorList>
    </citation>
    <scope>NUCLEOTIDE SEQUENCE</scope>
    <source>
        <strain evidence="9">JCM 13919</strain>
    </source>
</reference>
<evidence type="ECO:0000256" key="7">
    <source>
        <dbReference type="ARBA" id="ARBA00022833"/>
    </source>
</evidence>
<feature type="binding site" evidence="8">
    <location>
        <position position="124"/>
    </location>
    <ligand>
        <name>Zn(2+)</name>
        <dbReference type="ChEBI" id="CHEBI:29105"/>
        <note>catalytic</note>
    </ligand>
</feature>
<comment type="function">
    <text evidence="8">Single strand-specific metallo-endoribonuclease involved in late-stage 70S ribosome quality control and in maturation of the 3' terminus of the 16S rRNA.</text>
</comment>
<dbReference type="PROSITE" id="PS01306">
    <property type="entry name" value="UPF0054"/>
    <property type="match status" value="1"/>
</dbReference>
<dbReference type="SUPFAM" id="SSF55486">
    <property type="entry name" value="Metalloproteases ('zincins'), catalytic domain"/>
    <property type="match status" value="1"/>
</dbReference>
<dbReference type="PANTHER" id="PTHR46986:SF1">
    <property type="entry name" value="ENDORIBONUCLEASE YBEY, CHLOROPLASTIC"/>
    <property type="match status" value="1"/>
</dbReference>
<evidence type="ECO:0000313" key="9">
    <source>
        <dbReference type="EMBL" id="GGI75327.1"/>
    </source>
</evidence>
<accession>A0A917JNP0</accession>
<comment type="cofactor">
    <cofactor evidence="8">
        <name>Zn(2+)</name>
        <dbReference type="ChEBI" id="CHEBI:29105"/>
    </cofactor>
    <text evidence="8">Binds 1 zinc ion.</text>
</comment>
<keyword evidence="4 8" id="KW-0479">Metal-binding</keyword>
<evidence type="ECO:0000256" key="6">
    <source>
        <dbReference type="ARBA" id="ARBA00022801"/>
    </source>
</evidence>
<comment type="subcellular location">
    <subcellularLocation>
        <location evidence="8">Cytoplasm</location>
    </subcellularLocation>
</comment>
<sequence length="158" mass="18097">MTVHIDIQHASEEEAPVPDATLSQWAKMALTHQLNRGEITLRLVSLNEIQHLNRQYRHQDKPTNVLSFPSNLPKEIELDVPLLGDVIICPAILRQESELLNKPLEAHWAHIVIHGVLHLLGYDHIHEEDADIMQPIETQLLAKLGYDDPYHHEDIESD</sequence>
<dbReference type="RefSeq" id="WP_131775269.1">
    <property type="nucleotide sequence ID" value="NZ_BMOB01000001.1"/>
</dbReference>
<keyword evidence="7 8" id="KW-0862">Zinc</keyword>
<dbReference type="AlphaFoldDB" id="A0A917JNP0"/>
<dbReference type="GO" id="GO:0005737">
    <property type="term" value="C:cytoplasm"/>
    <property type="evidence" value="ECO:0007669"/>
    <property type="project" value="UniProtKB-SubCell"/>
</dbReference>
<dbReference type="Gene3D" id="3.40.390.30">
    <property type="entry name" value="Metalloproteases ('zincins'), catalytic domain"/>
    <property type="match status" value="1"/>
</dbReference>
<keyword evidence="8" id="KW-0963">Cytoplasm</keyword>
<dbReference type="GO" id="GO:0004222">
    <property type="term" value="F:metalloendopeptidase activity"/>
    <property type="evidence" value="ECO:0007669"/>
    <property type="project" value="InterPro"/>
</dbReference>
<dbReference type="EMBL" id="BMOB01000001">
    <property type="protein sequence ID" value="GGI75327.1"/>
    <property type="molecule type" value="Genomic_DNA"/>
</dbReference>
<comment type="similarity">
    <text evidence="1 8">Belongs to the endoribonuclease YbeY family.</text>
</comment>
<dbReference type="GO" id="GO:0006364">
    <property type="term" value="P:rRNA processing"/>
    <property type="evidence" value="ECO:0007669"/>
    <property type="project" value="UniProtKB-UniRule"/>
</dbReference>
<reference evidence="9" key="1">
    <citation type="journal article" date="2014" name="Int. J. Syst. Evol. Microbiol.">
        <title>Complete genome sequence of Corynebacterium casei LMG S-19264T (=DSM 44701T), isolated from a smear-ripened cheese.</title>
        <authorList>
            <consortium name="US DOE Joint Genome Institute (JGI-PGF)"/>
            <person name="Walter F."/>
            <person name="Albersmeier A."/>
            <person name="Kalinowski J."/>
            <person name="Ruckert C."/>
        </authorList>
    </citation>
    <scope>NUCLEOTIDE SEQUENCE</scope>
    <source>
        <strain evidence="9">JCM 13919</strain>
    </source>
</reference>
<organism evidence="9 10">
    <name type="scientific">Legionella impletisoli</name>
    <dbReference type="NCBI Taxonomy" id="343510"/>
    <lineage>
        <taxon>Bacteria</taxon>
        <taxon>Pseudomonadati</taxon>
        <taxon>Pseudomonadota</taxon>
        <taxon>Gammaproteobacteria</taxon>
        <taxon>Legionellales</taxon>
        <taxon>Legionellaceae</taxon>
        <taxon>Legionella</taxon>
    </lineage>
</organism>
<gene>
    <name evidence="8 9" type="primary">ybeY</name>
    <name evidence="9" type="ORF">GCM10007966_00140</name>
</gene>
<dbReference type="HAMAP" id="MF_00009">
    <property type="entry name" value="Endoribonucl_YbeY"/>
    <property type="match status" value="1"/>
</dbReference>
<evidence type="ECO:0000256" key="1">
    <source>
        <dbReference type="ARBA" id="ARBA00010875"/>
    </source>
</evidence>
<keyword evidence="8" id="KW-0698">rRNA processing</keyword>
<dbReference type="InterPro" id="IPR023091">
    <property type="entry name" value="MetalPrtase_cat_dom_sf_prd"/>
</dbReference>
<dbReference type="PANTHER" id="PTHR46986">
    <property type="entry name" value="ENDORIBONUCLEASE YBEY, CHLOROPLASTIC"/>
    <property type="match status" value="1"/>
</dbReference>
<name>A0A917JNP0_9GAMM</name>
<keyword evidence="5 8" id="KW-0255">Endonuclease</keyword>
<dbReference type="InterPro" id="IPR002036">
    <property type="entry name" value="YbeY"/>
</dbReference>
<protein>
    <recommendedName>
        <fullName evidence="8">Endoribonuclease YbeY</fullName>
        <ecNumber evidence="8">3.1.-.-</ecNumber>
    </recommendedName>
</protein>
<feature type="binding site" evidence="8">
    <location>
        <position position="118"/>
    </location>
    <ligand>
        <name>Zn(2+)</name>
        <dbReference type="ChEBI" id="CHEBI:29105"/>
        <note>catalytic</note>
    </ligand>
</feature>
<dbReference type="GO" id="GO:0008270">
    <property type="term" value="F:zinc ion binding"/>
    <property type="evidence" value="ECO:0007669"/>
    <property type="project" value="UniProtKB-UniRule"/>
</dbReference>
<proteinExistence type="inferred from homology"/>
<feature type="binding site" evidence="8">
    <location>
        <position position="114"/>
    </location>
    <ligand>
        <name>Zn(2+)</name>
        <dbReference type="ChEBI" id="CHEBI:29105"/>
        <note>catalytic</note>
    </ligand>
</feature>
<dbReference type="Proteomes" id="UP000630149">
    <property type="component" value="Unassembled WGS sequence"/>
</dbReference>
<dbReference type="GO" id="GO:0004521">
    <property type="term" value="F:RNA endonuclease activity"/>
    <property type="evidence" value="ECO:0007669"/>
    <property type="project" value="UniProtKB-UniRule"/>
</dbReference>
<keyword evidence="2 8" id="KW-0690">Ribosome biogenesis</keyword>
<evidence type="ECO:0000256" key="8">
    <source>
        <dbReference type="HAMAP-Rule" id="MF_00009"/>
    </source>
</evidence>
<dbReference type="NCBIfam" id="TIGR00043">
    <property type="entry name" value="rRNA maturation RNase YbeY"/>
    <property type="match status" value="1"/>
</dbReference>
<evidence type="ECO:0000256" key="3">
    <source>
        <dbReference type="ARBA" id="ARBA00022722"/>
    </source>
</evidence>
<evidence type="ECO:0000256" key="5">
    <source>
        <dbReference type="ARBA" id="ARBA00022759"/>
    </source>
</evidence>
<evidence type="ECO:0000256" key="4">
    <source>
        <dbReference type="ARBA" id="ARBA00022723"/>
    </source>
</evidence>